<keyword evidence="1" id="KW-0732">Signal</keyword>
<evidence type="ECO:0000256" key="1">
    <source>
        <dbReference type="SAM" id="SignalP"/>
    </source>
</evidence>
<comment type="caution">
    <text evidence="2">The sequence shown here is derived from an EMBL/GenBank/DDBJ whole genome shotgun (WGS) entry which is preliminary data.</text>
</comment>
<evidence type="ECO:0000313" key="2">
    <source>
        <dbReference type="EMBL" id="MBC5712764.1"/>
    </source>
</evidence>
<protein>
    <submittedName>
        <fullName evidence="2">ABC transporter substrate-binding protein</fullName>
    </submittedName>
</protein>
<dbReference type="PANTHER" id="PTHR35271:SF1">
    <property type="entry name" value="ABC TRANSPORTER, SUBSTRATE-BINDING LIPOPROTEIN"/>
    <property type="match status" value="1"/>
</dbReference>
<feature type="chain" id="PRO_5038592063" evidence="1">
    <location>
        <begin position="22"/>
        <end position="322"/>
    </location>
</feature>
<sequence length="322" mass="34017">MKKMKKILSSILIASMAMSLAACGSSSDEGVYHIGICQQLEHEALDAATKGFQDALIEKLGKDKVQFDLQNAQGEATNCASIATSFVADDVDLIMANATSALQACAAATSEIPIVATSVTDYATALNISDWNGSTGTNITGTSDLAPLDQQVDMLAELVPDVKQVGILYCSAEANSVYQATEVGKYLDKKGIAWKEYTAADSNEIQSVVTNAIADCDCIYVPTDNTMAANTEIIKNVTVPAGIPVITGEEGICAGGLATLSISYYDLGYKTGEMAYEILVNNADPSTMDIEYASATDKKYNPTIAGELNITVPDDYIAIEGY</sequence>
<dbReference type="CDD" id="cd06325">
    <property type="entry name" value="PBP1_ABC_unchar_transporter"/>
    <property type="match status" value="1"/>
</dbReference>
<proteinExistence type="predicted"/>
<gene>
    <name evidence="2" type="ORF">H8S17_00835</name>
</gene>
<dbReference type="PROSITE" id="PS51257">
    <property type="entry name" value="PROKAR_LIPOPROTEIN"/>
    <property type="match status" value="1"/>
</dbReference>
<dbReference type="RefSeq" id="WP_186865832.1">
    <property type="nucleotide sequence ID" value="NZ_JACOPH010000001.1"/>
</dbReference>
<dbReference type="InterPro" id="IPR007487">
    <property type="entry name" value="ABC_transpt-TYRBP-like"/>
</dbReference>
<keyword evidence="3" id="KW-1185">Reference proteome</keyword>
<dbReference type="Gene3D" id="3.40.50.2300">
    <property type="match status" value="2"/>
</dbReference>
<feature type="signal peptide" evidence="1">
    <location>
        <begin position="1"/>
        <end position="21"/>
    </location>
</feature>
<accession>A0A923RU15</accession>
<evidence type="ECO:0000313" key="3">
    <source>
        <dbReference type="Proteomes" id="UP000606720"/>
    </source>
</evidence>
<organism evidence="2 3">
    <name type="scientific">Roseburia zhanii</name>
    <dbReference type="NCBI Taxonomy" id="2763064"/>
    <lineage>
        <taxon>Bacteria</taxon>
        <taxon>Bacillati</taxon>
        <taxon>Bacillota</taxon>
        <taxon>Clostridia</taxon>
        <taxon>Lachnospirales</taxon>
        <taxon>Lachnospiraceae</taxon>
        <taxon>Roseburia</taxon>
    </lineage>
</organism>
<dbReference type="PANTHER" id="PTHR35271">
    <property type="entry name" value="ABC TRANSPORTER, SUBSTRATE-BINDING LIPOPROTEIN-RELATED"/>
    <property type="match status" value="1"/>
</dbReference>
<dbReference type="Pfam" id="PF04392">
    <property type="entry name" value="ABC_sub_bind"/>
    <property type="match status" value="1"/>
</dbReference>
<dbReference type="AlphaFoldDB" id="A0A923RU15"/>
<dbReference type="SUPFAM" id="SSF53822">
    <property type="entry name" value="Periplasmic binding protein-like I"/>
    <property type="match status" value="1"/>
</dbReference>
<reference evidence="2" key="1">
    <citation type="submission" date="2020-08" db="EMBL/GenBank/DDBJ databases">
        <title>Genome public.</title>
        <authorList>
            <person name="Liu C."/>
            <person name="Sun Q."/>
        </authorList>
    </citation>
    <scope>NUCLEOTIDE SEQUENCE</scope>
    <source>
        <strain evidence="2">BX1005</strain>
    </source>
</reference>
<dbReference type="InterPro" id="IPR028082">
    <property type="entry name" value="Peripla_BP_I"/>
</dbReference>
<dbReference type="Proteomes" id="UP000606720">
    <property type="component" value="Unassembled WGS sequence"/>
</dbReference>
<name>A0A923RU15_9FIRM</name>
<dbReference type="EMBL" id="JACOPH010000001">
    <property type="protein sequence ID" value="MBC5712764.1"/>
    <property type="molecule type" value="Genomic_DNA"/>
</dbReference>